<dbReference type="InterPro" id="IPR001466">
    <property type="entry name" value="Beta-lactam-related"/>
</dbReference>
<reference evidence="2 3" key="1">
    <citation type="submission" date="2020-08" db="EMBL/GenBank/DDBJ databases">
        <title>Genomic Encyclopedia of Type Strains, Phase IV (KMG-IV): sequencing the most valuable type-strain genomes for metagenomic binning, comparative biology and taxonomic classification.</title>
        <authorList>
            <person name="Goeker M."/>
        </authorList>
    </citation>
    <scope>NUCLEOTIDE SEQUENCE [LARGE SCALE GENOMIC DNA]</scope>
    <source>
        <strain evidence="2 3">DSM 15743</strain>
    </source>
</reference>
<protein>
    <submittedName>
        <fullName evidence="2">CubicO group peptidase (Beta-lactamase class C family)</fullName>
    </submittedName>
</protein>
<dbReference type="EMBL" id="JACIDC010000012">
    <property type="protein sequence ID" value="MBB4041540.1"/>
    <property type="molecule type" value="Genomic_DNA"/>
</dbReference>
<dbReference type="Proteomes" id="UP000519439">
    <property type="component" value="Unassembled WGS sequence"/>
</dbReference>
<dbReference type="PANTHER" id="PTHR46825:SF9">
    <property type="entry name" value="BETA-LACTAMASE-RELATED DOMAIN-CONTAINING PROTEIN"/>
    <property type="match status" value="1"/>
</dbReference>
<accession>A0A7W6IHE2</accession>
<dbReference type="InterPro" id="IPR050491">
    <property type="entry name" value="AmpC-like"/>
</dbReference>
<evidence type="ECO:0000259" key="1">
    <source>
        <dbReference type="Pfam" id="PF00144"/>
    </source>
</evidence>
<dbReference type="RefSeq" id="WP_051435205.1">
    <property type="nucleotide sequence ID" value="NZ_JACIDC010000012.1"/>
</dbReference>
<organism evidence="2 3">
    <name type="scientific">Microvirga flocculans</name>
    <dbReference type="NCBI Taxonomy" id="217168"/>
    <lineage>
        <taxon>Bacteria</taxon>
        <taxon>Pseudomonadati</taxon>
        <taxon>Pseudomonadota</taxon>
        <taxon>Alphaproteobacteria</taxon>
        <taxon>Hyphomicrobiales</taxon>
        <taxon>Methylobacteriaceae</taxon>
        <taxon>Microvirga</taxon>
    </lineage>
</organism>
<gene>
    <name evidence="2" type="ORF">GGR34_003217</name>
</gene>
<sequence>MVEASALVEDGIVVDSHDAGRRVPWWSFSKTVLAAASLVLVRDGLVALDTPVGDKPYTLRHLLQHRSGLPDYGGLHAYHEAVGRGDAPWPITDLLERIDSDRLRDTPGEGWDYSNIGYRQVGELIETLTGMKLNAALQRLVLEPLGIGRVFMARSPSDLANVAMGEAKNYHPGWVYHGLLIGSVQDAALLLDRLLKGHLIPADAVQDMLSAHVLPGPVPGRPWQSPGYGLGVMAGETTMGLKVAGHTGGGPGSTIAVYRRTDGERDRTAAFFRTDEDPAGTEERTFELLSL</sequence>
<name>A0A7W6IHE2_9HYPH</name>
<comment type="caution">
    <text evidence="2">The sequence shown here is derived from an EMBL/GenBank/DDBJ whole genome shotgun (WGS) entry which is preliminary data.</text>
</comment>
<dbReference type="InterPro" id="IPR012338">
    <property type="entry name" value="Beta-lactam/transpept-like"/>
</dbReference>
<proteinExistence type="predicted"/>
<dbReference type="AlphaFoldDB" id="A0A7W6IHE2"/>
<dbReference type="PANTHER" id="PTHR46825">
    <property type="entry name" value="D-ALANYL-D-ALANINE-CARBOXYPEPTIDASE/ENDOPEPTIDASE AMPH"/>
    <property type="match status" value="1"/>
</dbReference>
<feature type="domain" description="Beta-lactamase-related" evidence="1">
    <location>
        <begin position="16"/>
        <end position="271"/>
    </location>
</feature>
<evidence type="ECO:0000313" key="2">
    <source>
        <dbReference type="EMBL" id="MBB4041540.1"/>
    </source>
</evidence>
<dbReference type="Gene3D" id="3.40.710.10">
    <property type="entry name" value="DD-peptidase/beta-lactamase superfamily"/>
    <property type="match status" value="1"/>
</dbReference>
<dbReference type="SUPFAM" id="SSF56601">
    <property type="entry name" value="beta-lactamase/transpeptidase-like"/>
    <property type="match status" value="1"/>
</dbReference>
<keyword evidence="3" id="KW-1185">Reference proteome</keyword>
<dbReference type="Pfam" id="PF00144">
    <property type="entry name" value="Beta-lactamase"/>
    <property type="match status" value="1"/>
</dbReference>
<evidence type="ECO:0000313" key="3">
    <source>
        <dbReference type="Proteomes" id="UP000519439"/>
    </source>
</evidence>